<proteinExistence type="predicted"/>
<gene>
    <name evidence="2" type="ORF">SAMN02745134_02334</name>
</gene>
<evidence type="ECO:0000313" key="3">
    <source>
        <dbReference type="Proteomes" id="UP000192468"/>
    </source>
</evidence>
<dbReference type="SUPFAM" id="SSF53807">
    <property type="entry name" value="Helical backbone' metal receptor"/>
    <property type="match status" value="1"/>
</dbReference>
<keyword evidence="3" id="KW-1185">Reference proteome</keyword>
<dbReference type="GO" id="GO:0016491">
    <property type="term" value="F:oxidoreductase activity"/>
    <property type="evidence" value="ECO:0007669"/>
    <property type="project" value="InterPro"/>
</dbReference>
<name>A0A1W1XNE3_9CLOT</name>
<dbReference type="InterPro" id="IPR049939">
    <property type="entry name" value="NifE-like"/>
</dbReference>
<sequence length="493" mass="55015">MSKINLKAPEVQVREVRLGSITAFKGTAKELVKLGRSGKLKDGTRSFSQCMGCSSGNAFCQLAMIKDAAIINHAPVGCSGDFFGFNFVYRVGQMDRELPSVNGRYFSTNLEEKDTIFGGINKLEGTIREVYKRVKPNAIFITTSCASGIIGDDVEATTNKLSEELKIPVVSCFCEGFKSKIWTTGFDSAYHSIVRKIVKPPKNKSNKVNIINFWGSHIFDGLLNKLGYEAKYIVPFSTIKELENISESAATIQICTTLGTYLGAALEQIYGVPEIKSPPAYGIEGTDNWIRELGRVLDREEQIEDIIKSEHERVIPKLQEYREKLKGKTAYITAGAAHGHAIIALLRELGLDVQGAAIFHHDPVFDNGDAESDALAHDVRTYGDIHNYNVCNKQAYELVNILNRVKPDIMIARHGGMTIWGAKLGIPTLLIGDEQFSFGYQGVLNYAERILETLDNKEFVTNLAKHSSMPYTKWWLEQDPFTFLGRYTHVKNY</sequence>
<dbReference type="PANTHER" id="PTHR42956:SF1">
    <property type="entry name" value="NITROGENASE IRON-MOLYBDENUM COFACTOR BIOSYNTHESIS PROTEIN NIFE"/>
    <property type="match status" value="1"/>
</dbReference>
<dbReference type="OrthoDB" id="9767044at2"/>
<dbReference type="Proteomes" id="UP000192468">
    <property type="component" value="Unassembled WGS sequence"/>
</dbReference>
<reference evidence="2 3" key="1">
    <citation type="submission" date="2017-04" db="EMBL/GenBank/DDBJ databases">
        <authorList>
            <person name="Afonso C.L."/>
            <person name="Miller P.J."/>
            <person name="Scott M.A."/>
            <person name="Spackman E."/>
            <person name="Goraichik I."/>
            <person name="Dimitrov K.M."/>
            <person name="Suarez D.L."/>
            <person name="Swayne D.E."/>
        </authorList>
    </citation>
    <scope>NUCLEOTIDE SEQUENCE [LARGE SCALE GENOMIC DNA]</scope>
    <source>
        <strain evidence="2 3">DSM 12555</strain>
    </source>
</reference>
<protein>
    <submittedName>
        <fullName evidence="2">Nitrogenase molybdenum-iron protein alpha chain</fullName>
    </submittedName>
</protein>
<dbReference type="AlphaFoldDB" id="A0A1W1XNE3"/>
<dbReference type="STRING" id="1121291.SAMN02745134_02334"/>
<evidence type="ECO:0000313" key="2">
    <source>
        <dbReference type="EMBL" id="SMC25028.1"/>
    </source>
</evidence>
<evidence type="ECO:0000259" key="1">
    <source>
        <dbReference type="Pfam" id="PF00148"/>
    </source>
</evidence>
<dbReference type="Pfam" id="PF00148">
    <property type="entry name" value="Oxidored_nitro"/>
    <property type="match status" value="1"/>
</dbReference>
<dbReference type="Gene3D" id="3.40.50.1980">
    <property type="entry name" value="Nitrogenase molybdenum iron protein domain"/>
    <property type="match status" value="1"/>
</dbReference>
<accession>A0A1W1XNE3</accession>
<organism evidence="2 3">
    <name type="scientific">Clostridium acidisoli DSM 12555</name>
    <dbReference type="NCBI Taxonomy" id="1121291"/>
    <lineage>
        <taxon>Bacteria</taxon>
        <taxon>Bacillati</taxon>
        <taxon>Bacillota</taxon>
        <taxon>Clostridia</taxon>
        <taxon>Eubacteriales</taxon>
        <taxon>Clostridiaceae</taxon>
        <taxon>Clostridium</taxon>
    </lineage>
</organism>
<dbReference type="Gene3D" id="3.40.50.12380">
    <property type="entry name" value="Nitrogenase MoFe cofactor biosynthesis protein NifE, C-terminal"/>
    <property type="match status" value="1"/>
</dbReference>
<feature type="domain" description="Nitrogenase/oxidoreductase component 1" evidence="1">
    <location>
        <begin position="60"/>
        <end position="454"/>
    </location>
</feature>
<dbReference type="InterPro" id="IPR000510">
    <property type="entry name" value="Nase/OxRdtase_comp1"/>
</dbReference>
<dbReference type="EMBL" id="FWXH01000008">
    <property type="protein sequence ID" value="SMC25028.1"/>
    <property type="molecule type" value="Genomic_DNA"/>
</dbReference>
<dbReference type="RefSeq" id="WP_084116163.1">
    <property type="nucleotide sequence ID" value="NZ_FWXH01000008.1"/>
</dbReference>
<dbReference type="PANTHER" id="PTHR42956">
    <property type="entry name" value="NITROGENASE IRON-MOLYBDENUM COFACTOR BIOSYNTHESIS PROTEIN NIFE"/>
    <property type="match status" value="1"/>
</dbReference>